<keyword evidence="2" id="KW-0812">Transmembrane</keyword>
<evidence type="ECO:0000256" key="2">
    <source>
        <dbReference type="SAM" id="Phobius"/>
    </source>
</evidence>
<feature type="region of interest" description="Disordered" evidence="1">
    <location>
        <begin position="1"/>
        <end position="26"/>
    </location>
</feature>
<protein>
    <recommendedName>
        <fullName evidence="5">DUF4190 domain-containing protein</fullName>
    </recommendedName>
</protein>
<sequence>MKEATMSSNEPQSYPQAPQQAAPGYYPPAQDPGKVMGILSIILPFVFLGLVGLILGIIGFVQSKKPGSKTFQQLLESS</sequence>
<evidence type="ECO:0000313" key="4">
    <source>
        <dbReference type="Proteomes" id="UP000002007"/>
    </source>
</evidence>
<dbReference type="Proteomes" id="UP000002007">
    <property type="component" value="Chromosome"/>
</dbReference>
<keyword evidence="2" id="KW-0472">Membrane</keyword>
<accession>A9WT87</accession>
<feature type="transmembrane region" description="Helical" evidence="2">
    <location>
        <begin position="35"/>
        <end position="61"/>
    </location>
</feature>
<name>A9WT87_RENSM</name>
<dbReference type="eggNOG" id="ENOG5030PQX">
    <property type="taxonomic scope" value="Bacteria"/>
</dbReference>
<gene>
    <name evidence="3" type="ordered locus">RSal33209_2294</name>
</gene>
<keyword evidence="2" id="KW-1133">Transmembrane helix</keyword>
<evidence type="ECO:0008006" key="5">
    <source>
        <dbReference type="Google" id="ProtNLM"/>
    </source>
</evidence>
<dbReference type="HOGENOM" id="CLU_2619528_0_0_11"/>
<evidence type="ECO:0000313" key="3">
    <source>
        <dbReference type="EMBL" id="ABY24025.1"/>
    </source>
</evidence>
<dbReference type="KEGG" id="rsa:RSal33209_2294"/>
<dbReference type="STRING" id="288705.RSal33209_2294"/>
<organism evidence="3 4">
    <name type="scientific">Renibacterium salmoninarum (strain ATCC 33209 / DSM 20767 / JCM 11484 / NBRC 15589 / NCIMB 2235)</name>
    <dbReference type="NCBI Taxonomy" id="288705"/>
    <lineage>
        <taxon>Bacteria</taxon>
        <taxon>Bacillati</taxon>
        <taxon>Actinomycetota</taxon>
        <taxon>Actinomycetes</taxon>
        <taxon>Micrococcales</taxon>
        <taxon>Micrococcaceae</taxon>
        <taxon>Renibacterium</taxon>
    </lineage>
</organism>
<dbReference type="EMBL" id="CP000910">
    <property type="protein sequence ID" value="ABY24025.1"/>
    <property type="molecule type" value="Genomic_DNA"/>
</dbReference>
<keyword evidence="4" id="KW-1185">Reference proteome</keyword>
<reference evidence="4" key="1">
    <citation type="journal article" date="2008" name="J. Bacteriol.">
        <title>Genome sequence of the fish pathogen Renibacterium salmoninarum suggests reductive evolution away from an environmental Arthrobacter ancestor.</title>
        <authorList>
            <person name="Wiens G.D."/>
            <person name="Rockey D.D."/>
            <person name="Wu Z."/>
            <person name="Chang J."/>
            <person name="Levy R."/>
            <person name="Crane S."/>
            <person name="Chen D.S."/>
            <person name="Capri G.R."/>
            <person name="Burnett J.R."/>
            <person name="Sudheesh P.S."/>
            <person name="Schipma M.J."/>
            <person name="Burd H."/>
            <person name="Bhattacharyya A."/>
            <person name="Rhodes L.D."/>
            <person name="Kaul R."/>
            <person name="Strom M.S."/>
        </authorList>
    </citation>
    <scope>NUCLEOTIDE SEQUENCE [LARGE SCALE GENOMIC DNA]</scope>
    <source>
        <strain evidence="4">ATCC 33209 / DSM 20767 / JCM 11484 / NBRC 15589 / NCIMB 2235</strain>
    </source>
</reference>
<evidence type="ECO:0000256" key="1">
    <source>
        <dbReference type="SAM" id="MobiDB-lite"/>
    </source>
</evidence>
<proteinExistence type="predicted"/>
<feature type="compositionally biased region" description="Low complexity" evidence="1">
    <location>
        <begin position="11"/>
        <end position="24"/>
    </location>
</feature>
<dbReference type="AlphaFoldDB" id="A9WT87"/>
<feature type="compositionally biased region" description="Polar residues" evidence="1">
    <location>
        <begin position="1"/>
        <end position="10"/>
    </location>
</feature>